<name>A0A1F6CA28_HANXR</name>
<dbReference type="GO" id="GO:0008360">
    <property type="term" value="P:regulation of cell shape"/>
    <property type="evidence" value="ECO:0007669"/>
    <property type="project" value="UniProtKB-KW"/>
</dbReference>
<protein>
    <recommendedName>
        <fullName evidence="10 11">UDP-N-acetylmuramoyl-tripeptide--D-alanyl-D-alanine ligase</fullName>
        <ecNumber evidence="10 11">6.3.2.10</ecNumber>
    </recommendedName>
    <alternativeName>
        <fullName evidence="10">D-alanyl-D-alanine-adding enzyme</fullName>
    </alternativeName>
</protein>
<dbReference type="GO" id="GO:0051301">
    <property type="term" value="P:cell division"/>
    <property type="evidence" value="ECO:0007669"/>
    <property type="project" value="UniProtKB-KW"/>
</dbReference>
<dbReference type="InterPro" id="IPR004101">
    <property type="entry name" value="Mur_ligase_C"/>
</dbReference>
<keyword evidence="1 10" id="KW-0963">Cytoplasm</keyword>
<evidence type="ECO:0000256" key="10">
    <source>
        <dbReference type="HAMAP-Rule" id="MF_02019"/>
    </source>
</evidence>
<feature type="domain" description="Mur ligase N-terminal catalytic" evidence="12">
    <location>
        <begin position="25"/>
        <end position="72"/>
    </location>
</feature>
<dbReference type="InterPro" id="IPR036565">
    <property type="entry name" value="Mur-like_cat_sf"/>
</dbReference>
<dbReference type="PANTHER" id="PTHR43024">
    <property type="entry name" value="UDP-N-ACETYLMURAMOYL-TRIPEPTIDE--D-ALANYL-D-ALANINE LIGASE"/>
    <property type="match status" value="1"/>
</dbReference>
<evidence type="ECO:0000259" key="14">
    <source>
        <dbReference type="Pfam" id="PF08245"/>
    </source>
</evidence>
<dbReference type="SUPFAM" id="SSF53623">
    <property type="entry name" value="MurD-like peptide ligases, catalytic domain"/>
    <property type="match status" value="1"/>
</dbReference>
<dbReference type="Gene3D" id="3.40.1390.10">
    <property type="entry name" value="MurE/MurF, N-terminal domain"/>
    <property type="match status" value="1"/>
</dbReference>
<evidence type="ECO:0000256" key="7">
    <source>
        <dbReference type="ARBA" id="ARBA00022984"/>
    </source>
</evidence>
<evidence type="ECO:0000259" key="12">
    <source>
        <dbReference type="Pfam" id="PF01225"/>
    </source>
</evidence>
<evidence type="ECO:0000259" key="13">
    <source>
        <dbReference type="Pfam" id="PF02875"/>
    </source>
</evidence>
<dbReference type="NCBIfam" id="TIGR01143">
    <property type="entry name" value="murF"/>
    <property type="match status" value="1"/>
</dbReference>
<keyword evidence="3 10" id="KW-0132">Cell division</keyword>
<dbReference type="GO" id="GO:0009252">
    <property type="term" value="P:peptidoglycan biosynthetic process"/>
    <property type="evidence" value="ECO:0007669"/>
    <property type="project" value="UniProtKB-UniRule"/>
</dbReference>
<keyword evidence="2 10" id="KW-0436">Ligase</keyword>
<dbReference type="SUPFAM" id="SSF53244">
    <property type="entry name" value="MurD-like peptide ligases, peptide-binding domain"/>
    <property type="match status" value="1"/>
</dbReference>
<dbReference type="Pfam" id="PF01225">
    <property type="entry name" value="Mur_ligase"/>
    <property type="match status" value="1"/>
</dbReference>
<comment type="function">
    <text evidence="10 11">Involved in cell wall formation. Catalyzes the final step in the synthesis of UDP-N-acetylmuramoyl-pentapeptide, the precursor of murein.</text>
</comment>
<dbReference type="Pfam" id="PF08245">
    <property type="entry name" value="Mur_ligase_M"/>
    <property type="match status" value="1"/>
</dbReference>
<dbReference type="InterPro" id="IPR036615">
    <property type="entry name" value="Mur_ligase_C_dom_sf"/>
</dbReference>
<dbReference type="InterPro" id="IPR035911">
    <property type="entry name" value="MurE/MurF_N"/>
</dbReference>
<proteinExistence type="inferred from homology"/>
<dbReference type="SUPFAM" id="SSF63418">
    <property type="entry name" value="MurE/MurF N-terminal domain"/>
    <property type="match status" value="1"/>
</dbReference>
<dbReference type="Gene3D" id="3.90.190.20">
    <property type="entry name" value="Mur ligase, C-terminal domain"/>
    <property type="match status" value="1"/>
</dbReference>
<keyword evidence="8 10" id="KW-0131">Cell cycle</keyword>
<feature type="binding site" evidence="10">
    <location>
        <begin position="116"/>
        <end position="122"/>
    </location>
    <ligand>
        <name>ATP</name>
        <dbReference type="ChEBI" id="CHEBI:30616"/>
    </ligand>
</feature>
<dbReference type="InterPro" id="IPR000713">
    <property type="entry name" value="Mur_ligase_N"/>
</dbReference>
<feature type="domain" description="Mur ligase central" evidence="14">
    <location>
        <begin position="114"/>
        <end position="301"/>
    </location>
</feature>
<dbReference type="Pfam" id="PF02875">
    <property type="entry name" value="Mur_ligase_C"/>
    <property type="match status" value="1"/>
</dbReference>
<reference evidence="15 16" key="1">
    <citation type="journal article" date="2016" name="Nat. Commun.">
        <title>Thousands of microbial genomes shed light on interconnected biogeochemical processes in an aquifer system.</title>
        <authorList>
            <person name="Anantharaman K."/>
            <person name="Brown C.T."/>
            <person name="Hug L.A."/>
            <person name="Sharon I."/>
            <person name="Castelle C.J."/>
            <person name="Probst A.J."/>
            <person name="Thomas B.C."/>
            <person name="Singh A."/>
            <person name="Wilkins M.J."/>
            <person name="Karaoz U."/>
            <person name="Brodie E.L."/>
            <person name="Williams K.H."/>
            <person name="Hubbard S.S."/>
            <person name="Banfield J.F."/>
        </authorList>
    </citation>
    <scope>NUCLEOTIDE SEQUENCE [LARGE SCALE GENOMIC DNA]</scope>
    <source>
        <strain evidence="16">RIFCSPLOWO2_12_FULL_64_10</strain>
    </source>
</reference>
<dbReference type="GO" id="GO:0047480">
    <property type="term" value="F:UDP-N-acetylmuramoyl-tripeptide-D-alanyl-D-alanine ligase activity"/>
    <property type="evidence" value="ECO:0007669"/>
    <property type="project" value="UniProtKB-UniRule"/>
</dbReference>
<comment type="caution">
    <text evidence="15">The sequence shown here is derived from an EMBL/GenBank/DDBJ whole genome shotgun (WGS) entry which is preliminary data.</text>
</comment>
<comment type="catalytic activity">
    <reaction evidence="10 11">
        <text>D-alanyl-D-alanine + UDP-N-acetyl-alpha-D-muramoyl-L-alanyl-gamma-D-glutamyl-meso-2,6-diaminopimelate + ATP = UDP-N-acetyl-alpha-D-muramoyl-L-alanyl-gamma-D-glutamyl-meso-2,6-diaminopimeloyl-D-alanyl-D-alanine + ADP + phosphate + H(+)</text>
        <dbReference type="Rhea" id="RHEA:28374"/>
        <dbReference type="ChEBI" id="CHEBI:15378"/>
        <dbReference type="ChEBI" id="CHEBI:30616"/>
        <dbReference type="ChEBI" id="CHEBI:43474"/>
        <dbReference type="ChEBI" id="CHEBI:57822"/>
        <dbReference type="ChEBI" id="CHEBI:61386"/>
        <dbReference type="ChEBI" id="CHEBI:83905"/>
        <dbReference type="ChEBI" id="CHEBI:456216"/>
        <dbReference type="EC" id="6.3.2.10"/>
    </reaction>
</comment>
<evidence type="ECO:0000256" key="3">
    <source>
        <dbReference type="ARBA" id="ARBA00022618"/>
    </source>
</evidence>
<dbReference type="UniPathway" id="UPA00219"/>
<feature type="domain" description="Mur ligase C-terminal" evidence="13">
    <location>
        <begin position="323"/>
        <end position="445"/>
    </location>
</feature>
<dbReference type="Proteomes" id="UP000178606">
    <property type="component" value="Unassembled WGS sequence"/>
</dbReference>
<evidence type="ECO:0000256" key="9">
    <source>
        <dbReference type="ARBA" id="ARBA00023316"/>
    </source>
</evidence>
<sequence>MFSLGDVVRATGGRILGLQGDAWLTGVSIDSRTVKPGQLFVAFAGERQDGHAFVTEALACGASAALVQRAIDGAPWADSNWNGAPVVLVPETASALTNLALAWRQGQRARVVGVTGSVGKTTAKEVIGALLTQRFNVLRSEANLNTDLGLPMTLMDLSADHDIAVLEMGMHDLGEIRQLARIGLPEVGVVTNVLPTHLERLGTIERVAKAKRELVEALPRNGLAILNADDERVRLMADACAGRSVLVGTSPKADLRAVRVTGRGLDGTECEFAYEGRSRTERLQLFGNHSVYPAMAAIAVAMHFGFTFEEAADGMAAVRPGPRLALVSTPGGITIIDDTYNASPASTIAALDFLGQLAGRHVAVLGDMLELASFEEEGHRLVGQRVPSTADWLLAIGPRARIIGEEAAACGMSRASIECFENSAQAIQRLREGLLPGDYVLVKGSHAMQLDGLVAALQRISKVA</sequence>
<dbReference type="PANTHER" id="PTHR43024:SF1">
    <property type="entry name" value="UDP-N-ACETYLMURAMOYL-TRIPEPTIDE--D-ALANYL-D-ALANINE LIGASE"/>
    <property type="match status" value="1"/>
</dbReference>
<evidence type="ECO:0000256" key="1">
    <source>
        <dbReference type="ARBA" id="ARBA00022490"/>
    </source>
</evidence>
<comment type="pathway">
    <text evidence="10 11">Cell wall biogenesis; peptidoglycan biosynthesis.</text>
</comment>
<accession>A0A1F6CA28</accession>
<keyword evidence="6 10" id="KW-0133">Cell shape</keyword>
<evidence type="ECO:0000256" key="2">
    <source>
        <dbReference type="ARBA" id="ARBA00022598"/>
    </source>
</evidence>
<dbReference type="EMBL" id="MFKF01000350">
    <property type="protein sequence ID" value="OGG45996.1"/>
    <property type="molecule type" value="Genomic_DNA"/>
</dbReference>
<evidence type="ECO:0000256" key="8">
    <source>
        <dbReference type="ARBA" id="ARBA00023306"/>
    </source>
</evidence>
<dbReference type="GO" id="GO:0008766">
    <property type="term" value="F:UDP-N-acetylmuramoylalanyl-D-glutamyl-2,6-diaminopimelate-D-alanyl-D-alanine ligase activity"/>
    <property type="evidence" value="ECO:0007669"/>
    <property type="project" value="RHEA"/>
</dbReference>
<dbReference type="InterPro" id="IPR013221">
    <property type="entry name" value="Mur_ligase_cen"/>
</dbReference>
<comment type="similarity">
    <text evidence="10">Belongs to the MurCDEF family. MurF subfamily.</text>
</comment>
<dbReference type="InterPro" id="IPR005863">
    <property type="entry name" value="UDP-N-AcMur_synth"/>
</dbReference>
<keyword evidence="9 10" id="KW-0961">Cell wall biogenesis/degradation</keyword>
<evidence type="ECO:0000313" key="15">
    <source>
        <dbReference type="EMBL" id="OGG45996.1"/>
    </source>
</evidence>
<evidence type="ECO:0000256" key="4">
    <source>
        <dbReference type="ARBA" id="ARBA00022741"/>
    </source>
</evidence>
<dbReference type="AlphaFoldDB" id="A0A1F6CA28"/>
<evidence type="ECO:0000256" key="11">
    <source>
        <dbReference type="RuleBase" id="RU004136"/>
    </source>
</evidence>
<dbReference type="Gene3D" id="3.40.1190.10">
    <property type="entry name" value="Mur-like, catalytic domain"/>
    <property type="match status" value="1"/>
</dbReference>
<keyword evidence="5 10" id="KW-0067">ATP-binding</keyword>
<dbReference type="GO" id="GO:0005524">
    <property type="term" value="F:ATP binding"/>
    <property type="evidence" value="ECO:0007669"/>
    <property type="project" value="UniProtKB-UniRule"/>
</dbReference>
<dbReference type="GO" id="GO:0005737">
    <property type="term" value="C:cytoplasm"/>
    <property type="evidence" value="ECO:0007669"/>
    <property type="project" value="UniProtKB-SubCell"/>
</dbReference>
<keyword evidence="7 10" id="KW-0573">Peptidoglycan synthesis</keyword>
<dbReference type="HAMAP" id="MF_02019">
    <property type="entry name" value="MurF"/>
    <property type="match status" value="1"/>
</dbReference>
<gene>
    <name evidence="10" type="primary">murF</name>
    <name evidence="15" type="ORF">A3F84_25525</name>
</gene>
<organism evidence="15 16">
    <name type="scientific">Handelsmanbacteria sp. (strain RIFCSPLOWO2_12_FULL_64_10)</name>
    <dbReference type="NCBI Taxonomy" id="1817868"/>
    <lineage>
        <taxon>Bacteria</taxon>
        <taxon>Candidatus Handelsmaniibacteriota</taxon>
    </lineage>
</organism>
<dbReference type="EC" id="6.3.2.10" evidence="10 11"/>
<dbReference type="InterPro" id="IPR051046">
    <property type="entry name" value="MurCDEF_CellWall_CoF430Synth"/>
</dbReference>
<keyword evidence="4 10" id="KW-0547">Nucleotide-binding</keyword>
<evidence type="ECO:0000313" key="16">
    <source>
        <dbReference type="Proteomes" id="UP000178606"/>
    </source>
</evidence>
<evidence type="ECO:0000256" key="5">
    <source>
        <dbReference type="ARBA" id="ARBA00022840"/>
    </source>
</evidence>
<comment type="subcellular location">
    <subcellularLocation>
        <location evidence="10 11">Cytoplasm</location>
    </subcellularLocation>
</comment>
<dbReference type="GO" id="GO:0071555">
    <property type="term" value="P:cell wall organization"/>
    <property type="evidence" value="ECO:0007669"/>
    <property type="project" value="UniProtKB-KW"/>
</dbReference>
<evidence type="ECO:0000256" key="6">
    <source>
        <dbReference type="ARBA" id="ARBA00022960"/>
    </source>
</evidence>